<evidence type="ECO:0000313" key="4">
    <source>
        <dbReference type="Proteomes" id="UP001209540"/>
    </source>
</evidence>
<reference evidence="3" key="1">
    <citation type="journal article" date="2022" name="IScience">
        <title>Evolution of zygomycete secretomes and the origins of terrestrial fungal ecologies.</title>
        <authorList>
            <person name="Chang Y."/>
            <person name="Wang Y."/>
            <person name="Mondo S."/>
            <person name="Ahrendt S."/>
            <person name="Andreopoulos W."/>
            <person name="Barry K."/>
            <person name="Beard J."/>
            <person name="Benny G.L."/>
            <person name="Blankenship S."/>
            <person name="Bonito G."/>
            <person name="Cuomo C."/>
            <person name="Desiro A."/>
            <person name="Gervers K.A."/>
            <person name="Hundley H."/>
            <person name="Kuo A."/>
            <person name="LaButti K."/>
            <person name="Lang B.F."/>
            <person name="Lipzen A."/>
            <person name="O'Donnell K."/>
            <person name="Pangilinan J."/>
            <person name="Reynolds N."/>
            <person name="Sandor L."/>
            <person name="Smith M.E."/>
            <person name="Tsang A."/>
            <person name="Grigoriev I.V."/>
            <person name="Stajich J.E."/>
            <person name="Spatafora J.W."/>
        </authorList>
    </citation>
    <scope>NUCLEOTIDE SEQUENCE</scope>
    <source>
        <strain evidence="3">RSA 2281</strain>
    </source>
</reference>
<comment type="caution">
    <text evidence="3">The sequence shown here is derived from an EMBL/GenBank/DDBJ whole genome shotgun (WGS) entry which is preliminary data.</text>
</comment>
<evidence type="ECO:0000256" key="1">
    <source>
        <dbReference type="ARBA" id="ARBA00022729"/>
    </source>
</evidence>
<dbReference type="Gene3D" id="2.40.40.10">
    <property type="entry name" value="RlpA-like domain"/>
    <property type="match status" value="1"/>
</dbReference>
<evidence type="ECO:0008006" key="5">
    <source>
        <dbReference type="Google" id="ProtNLM"/>
    </source>
</evidence>
<feature type="region of interest" description="Disordered" evidence="2">
    <location>
        <begin position="1"/>
        <end position="32"/>
    </location>
</feature>
<reference evidence="3" key="2">
    <citation type="submission" date="2023-02" db="EMBL/GenBank/DDBJ databases">
        <authorList>
            <consortium name="DOE Joint Genome Institute"/>
            <person name="Mondo S.J."/>
            <person name="Chang Y."/>
            <person name="Wang Y."/>
            <person name="Ahrendt S."/>
            <person name="Andreopoulos W."/>
            <person name="Barry K."/>
            <person name="Beard J."/>
            <person name="Benny G.L."/>
            <person name="Blankenship S."/>
            <person name="Bonito G."/>
            <person name="Cuomo C."/>
            <person name="Desiro A."/>
            <person name="Gervers K.A."/>
            <person name="Hundley H."/>
            <person name="Kuo A."/>
            <person name="LaButti K."/>
            <person name="Lang B.F."/>
            <person name="Lipzen A."/>
            <person name="O'Donnell K."/>
            <person name="Pangilinan J."/>
            <person name="Reynolds N."/>
            <person name="Sandor L."/>
            <person name="Smith M.W."/>
            <person name="Tsang A."/>
            <person name="Grigoriev I.V."/>
            <person name="Stajich J.E."/>
            <person name="Spatafora J.W."/>
        </authorList>
    </citation>
    <scope>NUCLEOTIDE SEQUENCE</scope>
    <source>
        <strain evidence="3">RSA 2281</strain>
    </source>
</reference>
<feature type="non-terminal residue" evidence="3">
    <location>
        <position position="101"/>
    </location>
</feature>
<name>A0AAD5PLS1_9FUNG</name>
<feature type="non-terminal residue" evidence="3">
    <location>
        <position position="1"/>
    </location>
</feature>
<keyword evidence="4" id="KW-1185">Reference proteome</keyword>
<accession>A0AAD5PLS1</accession>
<proteinExistence type="predicted"/>
<gene>
    <name evidence="3" type="ORF">BDA99DRAFT_421430</name>
</gene>
<keyword evidence="1" id="KW-0732">Signal</keyword>
<dbReference type="PANTHER" id="PTHR31836:SF28">
    <property type="entry name" value="SRCR DOMAIN-CONTAINING PROTEIN-RELATED"/>
    <property type="match status" value="1"/>
</dbReference>
<dbReference type="AlphaFoldDB" id="A0AAD5PLS1"/>
<evidence type="ECO:0000313" key="3">
    <source>
        <dbReference type="EMBL" id="KAI9277262.1"/>
    </source>
</evidence>
<dbReference type="EMBL" id="JAIXMP010000002">
    <property type="protein sequence ID" value="KAI9277262.1"/>
    <property type="molecule type" value="Genomic_DNA"/>
</dbReference>
<dbReference type="SUPFAM" id="SSF50685">
    <property type="entry name" value="Barwin-like endoglucanases"/>
    <property type="match status" value="1"/>
</dbReference>
<dbReference type="Proteomes" id="UP001209540">
    <property type="component" value="Unassembled WGS sequence"/>
</dbReference>
<protein>
    <recommendedName>
        <fullName evidence="5">RlpA-like protein double-psi beta-barrel domain-containing protein</fullName>
    </recommendedName>
</protein>
<evidence type="ECO:0000256" key="2">
    <source>
        <dbReference type="SAM" id="MobiDB-lite"/>
    </source>
</evidence>
<organism evidence="3 4">
    <name type="scientific">Phascolomyces articulosus</name>
    <dbReference type="NCBI Taxonomy" id="60185"/>
    <lineage>
        <taxon>Eukaryota</taxon>
        <taxon>Fungi</taxon>
        <taxon>Fungi incertae sedis</taxon>
        <taxon>Mucoromycota</taxon>
        <taxon>Mucoromycotina</taxon>
        <taxon>Mucoromycetes</taxon>
        <taxon>Mucorales</taxon>
        <taxon>Lichtheimiaceae</taxon>
        <taxon>Phascolomyces</taxon>
    </lineage>
</organism>
<dbReference type="PANTHER" id="PTHR31836">
    <property type="match status" value="1"/>
</dbReference>
<dbReference type="CDD" id="cd22191">
    <property type="entry name" value="DPBB_RlpA_EXP_N-like"/>
    <property type="match status" value="1"/>
</dbReference>
<dbReference type="InterPro" id="IPR036908">
    <property type="entry name" value="RlpA-like_sf"/>
</dbReference>
<dbReference type="InterPro" id="IPR051477">
    <property type="entry name" value="Expansin_CellWall"/>
</dbReference>
<sequence length="101" mass="10749">GTNALTSGKATFFNPENPAEGGSEGACGKSESSTTRIVAVNSKQYKSNICGRKVLITHGEKETIAEVRDECPTCEKGSLDLTKIVFEDLGDLITGVLDIVW</sequence>